<dbReference type="Proteomes" id="UP000001194">
    <property type="component" value="Unassembled WGS sequence"/>
</dbReference>
<dbReference type="KEGG" id="lbc:LACBIDRAFT_318932"/>
<name>B0D7G7_LACBS</name>
<dbReference type="EMBL" id="DS547099">
    <property type="protein sequence ID" value="EDR09649.1"/>
    <property type="molecule type" value="Genomic_DNA"/>
</dbReference>
<evidence type="ECO:0000313" key="1">
    <source>
        <dbReference type="EMBL" id="EDR09649.1"/>
    </source>
</evidence>
<organism evidence="2">
    <name type="scientific">Laccaria bicolor (strain S238N-H82 / ATCC MYA-4686)</name>
    <name type="common">Bicoloured deceiver</name>
    <name type="synonym">Laccaria laccata var. bicolor</name>
    <dbReference type="NCBI Taxonomy" id="486041"/>
    <lineage>
        <taxon>Eukaryota</taxon>
        <taxon>Fungi</taxon>
        <taxon>Dikarya</taxon>
        <taxon>Basidiomycota</taxon>
        <taxon>Agaricomycotina</taxon>
        <taxon>Agaricomycetes</taxon>
        <taxon>Agaricomycetidae</taxon>
        <taxon>Agaricales</taxon>
        <taxon>Agaricineae</taxon>
        <taxon>Hydnangiaceae</taxon>
        <taxon>Laccaria</taxon>
    </lineage>
</organism>
<keyword evidence="2" id="KW-1185">Reference proteome</keyword>
<sequence length="115" mass="12834">MSVIRTCAVSNLVLLATAFDINGLALCNFATVLRQAIFAKFEQVIRFHIHLGCRSNILVTYDSSQISQCYPSQSLSCGWPTLLWHSIHLFLILKLCYSKLSANSQEKGSSPQKQV</sequence>
<reference evidence="1 2" key="1">
    <citation type="journal article" date="2008" name="Nature">
        <title>The genome of Laccaria bicolor provides insights into mycorrhizal symbiosis.</title>
        <authorList>
            <person name="Martin F."/>
            <person name="Aerts A."/>
            <person name="Ahren D."/>
            <person name="Brun A."/>
            <person name="Danchin E.G.J."/>
            <person name="Duchaussoy F."/>
            <person name="Gibon J."/>
            <person name="Kohler A."/>
            <person name="Lindquist E."/>
            <person name="Pereda V."/>
            <person name="Salamov A."/>
            <person name="Shapiro H.J."/>
            <person name="Wuyts J."/>
            <person name="Blaudez D."/>
            <person name="Buee M."/>
            <person name="Brokstein P."/>
            <person name="Canbaeck B."/>
            <person name="Cohen D."/>
            <person name="Courty P.E."/>
            <person name="Coutinho P.M."/>
            <person name="Delaruelle C."/>
            <person name="Detter J.C."/>
            <person name="Deveau A."/>
            <person name="DiFazio S."/>
            <person name="Duplessis S."/>
            <person name="Fraissinet-Tachet L."/>
            <person name="Lucic E."/>
            <person name="Frey-Klett P."/>
            <person name="Fourrey C."/>
            <person name="Feussner I."/>
            <person name="Gay G."/>
            <person name="Grimwood J."/>
            <person name="Hoegger P.J."/>
            <person name="Jain P."/>
            <person name="Kilaru S."/>
            <person name="Labbe J."/>
            <person name="Lin Y.C."/>
            <person name="Legue V."/>
            <person name="Le Tacon F."/>
            <person name="Marmeisse R."/>
            <person name="Melayah D."/>
            <person name="Montanini B."/>
            <person name="Muratet M."/>
            <person name="Nehls U."/>
            <person name="Niculita-Hirzel H."/>
            <person name="Oudot-Le Secq M.P."/>
            <person name="Peter M."/>
            <person name="Quesneville H."/>
            <person name="Rajashekar B."/>
            <person name="Reich M."/>
            <person name="Rouhier N."/>
            <person name="Schmutz J."/>
            <person name="Yin T."/>
            <person name="Chalot M."/>
            <person name="Henrissat B."/>
            <person name="Kuees U."/>
            <person name="Lucas S."/>
            <person name="Van de Peer Y."/>
            <person name="Podila G.K."/>
            <person name="Polle A."/>
            <person name="Pukkila P.J."/>
            <person name="Richardson P.M."/>
            <person name="Rouze P."/>
            <person name="Sanders I.R."/>
            <person name="Stajich J.E."/>
            <person name="Tunlid A."/>
            <person name="Tuskan G."/>
            <person name="Grigoriev I.V."/>
        </authorList>
    </citation>
    <scope>NUCLEOTIDE SEQUENCE [LARGE SCALE GENOMIC DNA]</scope>
    <source>
        <strain evidence="2">S238N-H82 / ATCC MYA-4686</strain>
    </source>
</reference>
<dbReference type="GeneID" id="6075375"/>
<evidence type="ECO:0000313" key="2">
    <source>
        <dbReference type="Proteomes" id="UP000001194"/>
    </source>
</evidence>
<dbReference type="RefSeq" id="XP_001879998.1">
    <property type="nucleotide sequence ID" value="XM_001879963.1"/>
</dbReference>
<dbReference type="HOGENOM" id="CLU_2109448_0_0_1"/>
<protein>
    <submittedName>
        <fullName evidence="1">Predicted protein</fullName>
    </submittedName>
</protein>
<accession>B0D7G7</accession>
<dbReference type="InParanoid" id="B0D7G7"/>
<proteinExistence type="predicted"/>
<dbReference type="AlphaFoldDB" id="B0D7G7"/>
<gene>
    <name evidence="1" type="ORF">LACBIDRAFT_318932</name>
</gene>